<comment type="caution">
    <text evidence="1">The sequence shown here is derived from an EMBL/GenBank/DDBJ whole genome shotgun (WGS) entry which is preliminary data.</text>
</comment>
<sequence length="212" mass="22956">MAGEEASDEVCTMCNHAFLTQPTMAVGHYTLKNNGRYYQRYMADDYSTDAPCHNFFCDEVQRAFAAREAAQQSYSSVGVSLSSVSPSSSFIAHSSISPDLNTASTVFVPIPSVAIWPTSIACSFFASAPAHNMAATIPVNSFTLKPYSSISSTSAVPYNPPSTPVTPVKAYACPTDPLYAHKLVIGDFAVPSTENRLPAYKKARTHILEVHW</sequence>
<name>A0AAD7JNA2_9AGAR</name>
<reference evidence="1" key="1">
    <citation type="submission" date="2023-03" db="EMBL/GenBank/DDBJ databases">
        <title>Massive genome expansion in bonnet fungi (Mycena s.s.) driven by repeated elements and novel gene families across ecological guilds.</title>
        <authorList>
            <consortium name="Lawrence Berkeley National Laboratory"/>
            <person name="Harder C.B."/>
            <person name="Miyauchi S."/>
            <person name="Viragh M."/>
            <person name="Kuo A."/>
            <person name="Thoen E."/>
            <person name="Andreopoulos B."/>
            <person name="Lu D."/>
            <person name="Skrede I."/>
            <person name="Drula E."/>
            <person name="Henrissat B."/>
            <person name="Morin E."/>
            <person name="Kohler A."/>
            <person name="Barry K."/>
            <person name="LaButti K."/>
            <person name="Morin E."/>
            <person name="Salamov A."/>
            <person name="Lipzen A."/>
            <person name="Mereny Z."/>
            <person name="Hegedus B."/>
            <person name="Baldrian P."/>
            <person name="Stursova M."/>
            <person name="Weitz H."/>
            <person name="Taylor A."/>
            <person name="Grigoriev I.V."/>
            <person name="Nagy L.G."/>
            <person name="Martin F."/>
            <person name="Kauserud H."/>
        </authorList>
    </citation>
    <scope>NUCLEOTIDE SEQUENCE</scope>
    <source>
        <strain evidence="1">CBHHK182m</strain>
    </source>
</reference>
<protein>
    <submittedName>
        <fullName evidence="1">Uncharacterized protein</fullName>
    </submittedName>
</protein>
<dbReference type="Proteomes" id="UP001215598">
    <property type="component" value="Unassembled WGS sequence"/>
</dbReference>
<proteinExistence type="predicted"/>
<evidence type="ECO:0000313" key="1">
    <source>
        <dbReference type="EMBL" id="KAJ7768453.1"/>
    </source>
</evidence>
<accession>A0AAD7JNA2</accession>
<gene>
    <name evidence="1" type="ORF">B0H16DRAFT_1453153</name>
</gene>
<keyword evidence="2" id="KW-1185">Reference proteome</keyword>
<organism evidence="1 2">
    <name type="scientific">Mycena metata</name>
    <dbReference type="NCBI Taxonomy" id="1033252"/>
    <lineage>
        <taxon>Eukaryota</taxon>
        <taxon>Fungi</taxon>
        <taxon>Dikarya</taxon>
        <taxon>Basidiomycota</taxon>
        <taxon>Agaricomycotina</taxon>
        <taxon>Agaricomycetes</taxon>
        <taxon>Agaricomycetidae</taxon>
        <taxon>Agaricales</taxon>
        <taxon>Marasmiineae</taxon>
        <taxon>Mycenaceae</taxon>
        <taxon>Mycena</taxon>
    </lineage>
</organism>
<dbReference type="AlphaFoldDB" id="A0AAD7JNA2"/>
<dbReference type="EMBL" id="JARKIB010000020">
    <property type="protein sequence ID" value="KAJ7768453.1"/>
    <property type="molecule type" value="Genomic_DNA"/>
</dbReference>
<evidence type="ECO:0000313" key="2">
    <source>
        <dbReference type="Proteomes" id="UP001215598"/>
    </source>
</evidence>